<keyword evidence="2 4" id="KW-0853">WD repeat</keyword>
<evidence type="ECO:0000256" key="1">
    <source>
        <dbReference type="ARBA" id="ARBA00010226"/>
    </source>
</evidence>
<dbReference type="Proteomes" id="UP000673691">
    <property type="component" value="Unassembled WGS sequence"/>
</dbReference>
<dbReference type="CDD" id="cd00200">
    <property type="entry name" value="WD40"/>
    <property type="match status" value="1"/>
</dbReference>
<dbReference type="InterPro" id="IPR001680">
    <property type="entry name" value="WD40_rpt"/>
</dbReference>
<proteinExistence type="inferred from homology"/>
<evidence type="ECO:0000256" key="2">
    <source>
        <dbReference type="ARBA" id="ARBA00022574"/>
    </source>
</evidence>
<evidence type="ECO:0000313" key="8">
    <source>
        <dbReference type="Proteomes" id="UP000673691"/>
    </source>
</evidence>
<name>A0A8H7ZQ07_9FUNG</name>
<feature type="repeat" description="WD" evidence="4">
    <location>
        <begin position="184"/>
        <end position="216"/>
    </location>
</feature>
<keyword evidence="8" id="KW-1185">Reference proteome</keyword>
<dbReference type="SMART" id="SM00320">
    <property type="entry name" value="WD40"/>
    <property type="match status" value="13"/>
</dbReference>
<dbReference type="Gene3D" id="2.130.10.10">
    <property type="entry name" value="YVTN repeat-like/Quinoprotein amine dehydrogenase"/>
    <property type="match status" value="3"/>
</dbReference>
<evidence type="ECO:0000256" key="3">
    <source>
        <dbReference type="ARBA" id="ARBA00022737"/>
    </source>
</evidence>
<reference evidence="7 8" key="1">
    <citation type="journal article" name="Sci. Rep.">
        <title>Genome-scale phylogenetic analyses confirm Olpidium as the closest living zoosporic fungus to the non-flagellated, terrestrial fungi.</title>
        <authorList>
            <person name="Chang Y."/>
            <person name="Rochon D."/>
            <person name="Sekimoto S."/>
            <person name="Wang Y."/>
            <person name="Chovatia M."/>
            <person name="Sandor L."/>
            <person name="Salamov A."/>
            <person name="Grigoriev I.V."/>
            <person name="Stajich J.E."/>
            <person name="Spatafora J.W."/>
        </authorList>
    </citation>
    <scope>NUCLEOTIDE SEQUENCE [LARGE SCALE GENOMIC DNA]</scope>
    <source>
        <strain evidence="7">S191</strain>
    </source>
</reference>
<dbReference type="SUPFAM" id="SSF50978">
    <property type="entry name" value="WD40 repeat-like"/>
    <property type="match status" value="2"/>
</dbReference>
<dbReference type="AlphaFoldDB" id="A0A8H7ZQ07"/>
<protein>
    <submittedName>
        <fullName evidence="7">WD repeat protein</fullName>
    </submittedName>
</protein>
<dbReference type="EMBL" id="JAEFCI010010848">
    <property type="protein sequence ID" value="KAG5456977.1"/>
    <property type="molecule type" value="Genomic_DNA"/>
</dbReference>
<feature type="repeat" description="WD" evidence="4">
    <location>
        <begin position="337"/>
        <end position="378"/>
    </location>
</feature>
<dbReference type="PRINTS" id="PR00320">
    <property type="entry name" value="GPROTEINBRPT"/>
</dbReference>
<keyword evidence="3" id="KW-0677">Repeat</keyword>
<dbReference type="PROSITE" id="PS50294">
    <property type="entry name" value="WD_REPEATS_REGION"/>
    <property type="match status" value="4"/>
</dbReference>
<comment type="caution">
    <text evidence="7">The sequence shown here is derived from an EMBL/GenBank/DDBJ whole genome shotgun (WGS) entry which is preliminary data.</text>
</comment>
<dbReference type="GO" id="GO:0000028">
    <property type="term" value="P:ribosomal small subunit assembly"/>
    <property type="evidence" value="ECO:0007669"/>
    <property type="project" value="TreeGrafter"/>
</dbReference>
<dbReference type="InterPro" id="IPR007148">
    <property type="entry name" value="SSU_processome_Utp12"/>
</dbReference>
<dbReference type="InterPro" id="IPR019775">
    <property type="entry name" value="WD40_repeat_CS"/>
</dbReference>
<feature type="repeat" description="WD" evidence="4">
    <location>
        <begin position="465"/>
        <end position="497"/>
    </location>
</feature>
<gene>
    <name evidence="7" type="ORF">BJ554DRAFT_3130</name>
</gene>
<dbReference type="PROSITE" id="PS50082">
    <property type="entry name" value="WD_REPEATS_2"/>
    <property type="match status" value="5"/>
</dbReference>
<feature type="repeat" description="WD" evidence="4">
    <location>
        <begin position="140"/>
        <end position="172"/>
    </location>
</feature>
<dbReference type="InterPro" id="IPR020472">
    <property type="entry name" value="WD40_PAC1"/>
</dbReference>
<dbReference type="SUPFAM" id="SSF63829">
    <property type="entry name" value="Calcium-dependent phosphotriesterase"/>
    <property type="match status" value="1"/>
</dbReference>
<evidence type="ECO:0000256" key="4">
    <source>
        <dbReference type="PROSITE-ProRule" id="PRU00221"/>
    </source>
</evidence>
<accession>A0A8H7ZQ07</accession>
<dbReference type="InterPro" id="IPR015943">
    <property type="entry name" value="WD40/YVTN_repeat-like_dom_sf"/>
</dbReference>
<dbReference type="GO" id="GO:0034388">
    <property type="term" value="C:Pwp2p-containing subcomplex of 90S preribosome"/>
    <property type="evidence" value="ECO:0007669"/>
    <property type="project" value="TreeGrafter"/>
</dbReference>
<organism evidence="7 8">
    <name type="scientific">Olpidium bornovanus</name>
    <dbReference type="NCBI Taxonomy" id="278681"/>
    <lineage>
        <taxon>Eukaryota</taxon>
        <taxon>Fungi</taxon>
        <taxon>Fungi incertae sedis</taxon>
        <taxon>Olpidiomycota</taxon>
        <taxon>Olpidiomycotina</taxon>
        <taxon>Olpidiomycetes</taxon>
        <taxon>Olpidiales</taxon>
        <taxon>Olpidiaceae</taxon>
        <taxon>Olpidium</taxon>
    </lineage>
</organism>
<dbReference type="PROSITE" id="PS00678">
    <property type="entry name" value="WD_REPEATS_1"/>
    <property type="match status" value="1"/>
</dbReference>
<comment type="similarity">
    <text evidence="1">Belongs to the WD repeat PWP2 family.</text>
</comment>
<evidence type="ECO:0000313" key="7">
    <source>
        <dbReference type="EMBL" id="KAG5456977.1"/>
    </source>
</evidence>
<dbReference type="GO" id="GO:0000462">
    <property type="term" value="P:maturation of SSU-rRNA from tricistronic rRNA transcript (SSU-rRNA, 5.8S rRNA, LSU-rRNA)"/>
    <property type="evidence" value="ECO:0007669"/>
    <property type="project" value="TreeGrafter"/>
</dbReference>
<dbReference type="InterPro" id="IPR027145">
    <property type="entry name" value="PWP2"/>
</dbReference>
<dbReference type="GO" id="GO:0032040">
    <property type="term" value="C:small-subunit processome"/>
    <property type="evidence" value="ECO:0007669"/>
    <property type="project" value="TreeGrafter"/>
</dbReference>
<feature type="repeat" description="WD" evidence="4">
    <location>
        <begin position="379"/>
        <end position="420"/>
    </location>
</feature>
<dbReference type="PANTHER" id="PTHR19858:SF0">
    <property type="entry name" value="PERIODIC TRYPTOPHAN PROTEIN 2 HOMOLOG"/>
    <property type="match status" value="1"/>
</dbReference>
<dbReference type="Pfam" id="PF00400">
    <property type="entry name" value="WD40"/>
    <property type="match status" value="6"/>
</dbReference>
<sequence>MKSDFKFSNLCGTVYRRGNLLFTPDGDSVVSPVGNRVSLFDLVNNKSFTFPFQNRRNIARIALSPNGALLFSVDEDGQAFIVNVPRRVTLHRFSFKEPVADVSFSPNGVFVAAAVGKKVEIWRSPGTHREFAPMVLHRRLAGHYDGVVSVHWSPDSRFILTTSKDLTARLWSTDPIEGFVPVTLTGHRDVLRGAFFSTDQSTIYTISKDGSLFIWKEERKPLHVDKEEDVEKGTGLTKRRKRRQDYCNWKISEKHYFLQNHAKVTCCVFHRESNLLVAGFDSGVFGLWEMPSFTNIHTLRIESVAINKTGEWLAFGSSKLGQLLVWEWQSETYVLKQQGHFYDMNCLAYSADAQRIVTGGDDGKVKVWNSTSGFCFVTFNEHKSSITAVEFTKGSQVILSSSLDGTVRAFDLGRYRNFRTFTSPSPVQFSSLAVDTSGEIVCAGSLDTFEIFVWSVQTGRLLDVLSGHIGPVPALSFSPLGNLASASWDGTMRVWDVYGRTRATESFDLKSDALAIAFRPDGNEIAVSTLDGNLSFWNPAGGSQTGLIEARRDIAGSRRSNERVAIENSTAGRAFTTLCYTADGLRILAGGRGRHVCLYDVASRALLRRFEISRNLSFDGTQDYLNSRLMTEAGPIDLIDDTGDLSDLEDRLDLSMPGSQAHGDLSVRRTRPEARTKCVRFSPTGRAWAAATTEGLLLYSVDDRMAFDPFDLDVDVTPQAVEEAVGNREWLRALVTAFRLGEPTTLRDAYDAIPPADVPLVARSLSARYLERTLAFLASYADESPDIEKHLIWATEILREHAAEIARRPGELGPALRALQKAIAGQKESLARMFVFRFRCAFSELSAPARPKLMRLPAFLFCRCDDNTYTLRYLINLCQRRQETGPDTDAPVDGGDEPIATDLWNR</sequence>
<dbReference type="InterPro" id="IPR036322">
    <property type="entry name" value="WD40_repeat_dom_sf"/>
</dbReference>
<feature type="domain" description="Small-subunit processome Utp12" evidence="6">
    <location>
        <begin position="744"/>
        <end position="837"/>
    </location>
</feature>
<dbReference type="Pfam" id="PF04003">
    <property type="entry name" value="Utp12"/>
    <property type="match status" value="1"/>
</dbReference>
<feature type="region of interest" description="Disordered" evidence="5">
    <location>
        <begin position="884"/>
        <end position="906"/>
    </location>
</feature>
<evidence type="ECO:0000259" key="6">
    <source>
        <dbReference type="Pfam" id="PF04003"/>
    </source>
</evidence>
<evidence type="ECO:0000256" key="5">
    <source>
        <dbReference type="SAM" id="MobiDB-lite"/>
    </source>
</evidence>
<dbReference type="PANTHER" id="PTHR19858">
    <property type="entry name" value="WD40 REPEAT PROTEIN"/>
    <property type="match status" value="1"/>
</dbReference>
<dbReference type="OrthoDB" id="3142434at2759"/>